<feature type="transmembrane region" description="Helical" evidence="6">
    <location>
        <begin position="195"/>
        <end position="215"/>
    </location>
</feature>
<keyword evidence="8" id="KW-1185">Reference proteome</keyword>
<dbReference type="GO" id="GO:0016765">
    <property type="term" value="F:transferase activity, transferring alkyl or aryl (other than methyl) groups"/>
    <property type="evidence" value="ECO:0007669"/>
    <property type="project" value="InterPro"/>
</dbReference>
<evidence type="ECO:0000313" key="7">
    <source>
        <dbReference type="EMBL" id="SDT03969.1"/>
    </source>
</evidence>
<evidence type="ECO:0000256" key="4">
    <source>
        <dbReference type="ARBA" id="ARBA00023136"/>
    </source>
</evidence>
<dbReference type="InterPro" id="IPR044878">
    <property type="entry name" value="UbiA_sf"/>
</dbReference>
<dbReference type="InterPro" id="IPR000537">
    <property type="entry name" value="UbiA_prenyltransferase"/>
</dbReference>
<sequence>MVDTALRERTMSTPSTGTDGDTDSSGGTRQRTVRPSDKPARTPPPRPGSPGSAARTPGEPPRTSLVGQLRAVVSAMHPRQALAFGVAVAVLVALMGRPPREWLVSGAAVLVVQLALGLIDDLVDTEEDRQTQAPGKPLASGLVPRGNATYALAVLVLLAVPLSLQNGLVAGALLLASLVVGVVHDRWLHRGLLSWVGWAATFALLAGFVSFGGWGREAEGTAPVTSFVVLVAVLGVLVHVLVALPDLVTDHRGTVRHLPLRIALRTGTPRLLLATAALTALVLAGCAYVALTAGIAR</sequence>
<feature type="transmembrane region" description="Helical" evidence="6">
    <location>
        <begin position="150"/>
        <end position="183"/>
    </location>
</feature>
<comment type="subcellular location">
    <subcellularLocation>
        <location evidence="1">Membrane</location>
        <topology evidence="1">Multi-pass membrane protein</topology>
    </subcellularLocation>
</comment>
<dbReference type="Pfam" id="PF01040">
    <property type="entry name" value="UbiA"/>
    <property type="match status" value="1"/>
</dbReference>
<feature type="region of interest" description="Disordered" evidence="5">
    <location>
        <begin position="1"/>
        <end position="63"/>
    </location>
</feature>
<evidence type="ECO:0000256" key="2">
    <source>
        <dbReference type="ARBA" id="ARBA00022692"/>
    </source>
</evidence>
<keyword evidence="2 6" id="KW-0812">Transmembrane</keyword>
<dbReference type="Proteomes" id="UP000198859">
    <property type="component" value="Chromosome I"/>
</dbReference>
<organism evidence="7 8">
    <name type="scientific">Nocardioides scoriae</name>
    <dbReference type="NCBI Taxonomy" id="642780"/>
    <lineage>
        <taxon>Bacteria</taxon>
        <taxon>Bacillati</taxon>
        <taxon>Actinomycetota</taxon>
        <taxon>Actinomycetes</taxon>
        <taxon>Propionibacteriales</taxon>
        <taxon>Nocardioidaceae</taxon>
        <taxon>Nocardioides</taxon>
    </lineage>
</organism>
<evidence type="ECO:0000256" key="1">
    <source>
        <dbReference type="ARBA" id="ARBA00004141"/>
    </source>
</evidence>
<gene>
    <name evidence="7" type="ORF">SAMN04488570_3363</name>
</gene>
<evidence type="ECO:0000256" key="5">
    <source>
        <dbReference type="SAM" id="MobiDB-lite"/>
    </source>
</evidence>
<evidence type="ECO:0000256" key="6">
    <source>
        <dbReference type="SAM" id="Phobius"/>
    </source>
</evidence>
<feature type="transmembrane region" description="Helical" evidence="6">
    <location>
        <begin position="270"/>
        <end position="291"/>
    </location>
</feature>
<feature type="transmembrane region" description="Helical" evidence="6">
    <location>
        <begin position="227"/>
        <end position="249"/>
    </location>
</feature>
<keyword evidence="7" id="KW-0808">Transferase</keyword>
<dbReference type="EMBL" id="LT629757">
    <property type="protein sequence ID" value="SDT03969.1"/>
    <property type="molecule type" value="Genomic_DNA"/>
</dbReference>
<protein>
    <submittedName>
        <fullName evidence="7">4-hydroxybenzoate polyprenyltransferase</fullName>
    </submittedName>
</protein>
<dbReference type="GO" id="GO:0016020">
    <property type="term" value="C:membrane"/>
    <property type="evidence" value="ECO:0007669"/>
    <property type="project" value="UniProtKB-SubCell"/>
</dbReference>
<dbReference type="Gene3D" id="1.10.357.140">
    <property type="entry name" value="UbiA prenyltransferase"/>
    <property type="match status" value="1"/>
</dbReference>
<dbReference type="AlphaFoldDB" id="A0A1H1X5W4"/>
<keyword evidence="3 6" id="KW-1133">Transmembrane helix</keyword>
<proteinExistence type="predicted"/>
<reference evidence="8" key="1">
    <citation type="submission" date="2016-10" db="EMBL/GenBank/DDBJ databases">
        <authorList>
            <person name="Varghese N."/>
            <person name="Submissions S."/>
        </authorList>
    </citation>
    <scope>NUCLEOTIDE SEQUENCE [LARGE SCALE GENOMIC DNA]</scope>
    <source>
        <strain evidence="8">DSM 22127</strain>
    </source>
</reference>
<accession>A0A1H1X5W4</accession>
<dbReference type="STRING" id="642780.SAMN04488570_3363"/>
<feature type="compositionally biased region" description="Low complexity" evidence="5">
    <location>
        <begin position="12"/>
        <end position="28"/>
    </location>
</feature>
<evidence type="ECO:0000256" key="3">
    <source>
        <dbReference type="ARBA" id="ARBA00022989"/>
    </source>
</evidence>
<keyword evidence="4 6" id="KW-0472">Membrane</keyword>
<feature type="compositionally biased region" description="Basic and acidic residues" evidence="5">
    <location>
        <begin position="1"/>
        <end position="10"/>
    </location>
</feature>
<evidence type="ECO:0000313" key="8">
    <source>
        <dbReference type="Proteomes" id="UP000198859"/>
    </source>
</evidence>
<name>A0A1H1X5W4_9ACTN</name>